<keyword evidence="6" id="KW-0347">Helicase</keyword>
<feature type="domain" description="Helicase ATP-binding" evidence="4">
    <location>
        <begin position="66"/>
        <end position="215"/>
    </location>
</feature>
<dbReference type="PROSITE" id="PS51192">
    <property type="entry name" value="HELICASE_ATP_BIND_1"/>
    <property type="match status" value="1"/>
</dbReference>
<dbReference type="SMART" id="SM00490">
    <property type="entry name" value="HELICc"/>
    <property type="match status" value="1"/>
</dbReference>
<evidence type="ECO:0000256" key="1">
    <source>
        <dbReference type="ARBA" id="ARBA00022741"/>
    </source>
</evidence>
<dbReference type="GO" id="GO:0016787">
    <property type="term" value="F:hydrolase activity"/>
    <property type="evidence" value="ECO:0007669"/>
    <property type="project" value="InterPro"/>
</dbReference>
<keyword evidence="2" id="KW-0067">ATP-binding</keyword>
<evidence type="ECO:0000256" key="3">
    <source>
        <dbReference type="ARBA" id="ARBA00023125"/>
    </source>
</evidence>
<dbReference type="InterPro" id="IPR006935">
    <property type="entry name" value="Helicase/UvrB_N"/>
</dbReference>
<keyword evidence="6" id="KW-0378">Hydrolase</keyword>
<dbReference type="Pfam" id="PF04851">
    <property type="entry name" value="ResIII"/>
    <property type="match status" value="1"/>
</dbReference>
<dbReference type="SMART" id="SM00487">
    <property type="entry name" value="DEXDc"/>
    <property type="match status" value="1"/>
</dbReference>
<dbReference type="InterPro" id="IPR027417">
    <property type="entry name" value="P-loop_NTPase"/>
</dbReference>
<dbReference type="GO" id="GO:0043138">
    <property type="term" value="F:3'-5' DNA helicase activity"/>
    <property type="evidence" value="ECO:0007669"/>
    <property type="project" value="TreeGrafter"/>
</dbReference>
<protein>
    <submittedName>
        <fullName evidence="6">RNA helicase</fullName>
    </submittedName>
</protein>
<dbReference type="SUPFAM" id="SSF52540">
    <property type="entry name" value="P-loop containing nucleoside triphosphate hydrolases"/>
    <property type="match status" value="1"/>
</dbReference>
<dbReference type="InterPro" id="IPR014001">
    <property type="entry name" value="Helicase_ATP-bd"/>
</dbReference>
<dbReference type="GO" id="GO:0003677">
    <property type="term" value="F:DNA binding"/>
    <property type="evidence" value="ECO:0007669"/>
    <property type="project" value="UniProtKB-KW"/>
</dbReference>
<reference evidence="6 7" key="1">
    <citation type="submission" date="2018-08" db="EMBL/GenBank/DDBJ databases">
        <title>A genome reference for cultivated species of the human gut microbiota.</title>
        <authorList>
            <person name="Zou Y."/>
            <person name="Xue W."/>
            <person name="Luo G."/>
        </authorList>
    </citation>
    <scope>NUCLEOTIDE SEQUENCE [LARGE SCALE GENOMIC DNA]</scope>
    <source>
        <strain evidence="6 7">OM06-4</strain>
    </source>
</reference>
<gene>
    <name evidence="6" type="ORF">DXB93_04375</name>
</gene>
<keyword evidence="3" id="KW-0238">DNA-binding</keyword>
<dbReference type="GO" id="GO:0006270">
    <property type="term" value="P:DNA replication initiation"/>
    <property type="evidence" value="ECO:0007669"/>
    <property type="project" value="TreeGrafter"/>
</dbReference>
<dbReference type="PANTHER" id="PTHR30580">
    <property type="entry name" value="PRIMOSOMAL PROTEIN N"/>
    <property type="match status" value="1"/>
</dbReference>
<dbReference type="GO" id="GO:0006310">
    <property type="term" value="P:DNA recombination"/>
    <property type="evidence" value="ECO:0007669"/>
    <property type="project" value="TreeGrafter"/>
</dbReference>
<dbReference type="EMBL" id="QUSL01000004">
    <property type="protein sequence ID" value="RGD86750.1"/>
    <property type="molecule type" value="Genomic_DNA"/>
</dbReference>
<name>A0A3E3EFR5_9FIRM</name>
<evidence type="ECO:0000259" key="5">
    <source>
        <dbReference type="PROSITE" id="PS51194"/>
    </source>
</evidence>
<feature type="domain" description="Helicase C-terminal" evidence="5">
    <location>
        <begin position="234"/>
        <end position="367"/>
    </location>
</feature>
<proteinExistence type="predicted"/>
<accession>A0A3E3EFR5</accession>
<keyword evidence="1" id="KW-0547">Nucleotide-binding</keyword>
<comment type="caution">
    <text evidence="6">The sequence shown here is derived from an EMBL/GenBank/DDBJ whole genome shotgun (WGS) entry which is preliminary data.</text>
</comment>
<evidence type="ECO:0000256" key="2">
    <source>
        <dbReference type="ARBA" id="ARBA00022840"/>
    </source>
</evidence>
<organism evidence="6 7">
    <name type="scientific">Thomasclavelia ramosa</name>
    <dbReference type="NCBI Taxonomy" id="1547"/>
    <lineage>
        <taxon>Bacteria</taxon>
        <taxon>Bacillati</taxon>
        <taxon>Bacillota</taxon>
        <taxon>Erysipelotrichia</taxon>
        <taxon>Erysipelotrichales</taxon>
        <taxon>Coprobacillaceae</taxon>
        <taxon>Thomasclavelia</taxon>
    </lineage>
</organism>
<dbReference type="GO" id="GO:0006302">
    <property type="term" value="P:double-strand break repair"/>
    <property type="evidence" value="ECO:0007669"/>
    <property type="project" value="TreeGrafter"/>
</dbReference>
<evidence type="ECO:0000259" key="4">
    <source>
        <dbReference type="PROSITE" id="PS51192"/>
    </source>
</evidence>
<dbReference type="Pfam" id="PF00271">
    <property type="entry name" value="Helicase_C"/>
    <property type="match status" value="1"/>
</dbReference>
<dbReference type="AlphaFoldDB" id="A0A3E3EFR5"/>
<dbReference type="PROSITE" id="PS51194">
    <property type="entry name" value="HELICASE_CTER"/>
    <property type="match status" value="1"/>
</dbReference>
<dbReference type="InterPro" id="IPR001650">
    <property type="entry name" value="Helicase_C-like"/>
</dbReference>
<evidence type="ECO:0000313" key="7">
    <source>
        <dbReference type="Proteomes" id="UP000261032"/>
    </source>
</evidence>
<dbReference type="RefSeq" id="WP_003536288.1">
    <property type="nucleotide sequence ID" value="NZ_CAACVM010000011.1"/>
</dbReference>
<dbReference type="GO" id="GO:0005524">
    <property type="term" value="F:ATP binding"/>
    <property type="evidence" value="ECO:0007669"/>
    <property type="project" value="UniProtKB-KW"/>
</dbReference>
<dbReference type="Gene3D" id="3.40.50.300">
    <property type="entry name" value="P-loop containing nucleotide triphosphate hydrolases"/>
    <property type="match status" value="2"/>
</dbReference>
<dbReference type="PANTHER" id="PTHR30580:SF1">
    <property type="entry name" value="COMF OPERON PROTEIN 1"/>
    <property type="match status" value="1"/>
</dbReference>
<sequence length="367" mass="42374">MICPRCKNQDSQYFYTFKNITYCRKCVKIGSTCFSPSQLPSIIKTVDYQLDYELTPLQNNISRQLLQRYQQHLNTSLKAVCGAGKTEITYEVIKYALNQGQRVCFTTPRKELVIELAKRLQSQFKNISITTVYGGHSELVDGQFIICTTHQLYRYPQYFDLLILDELDAFPYVNNEVLIGLLQNSIKGNYIYMSATLTNQPDLLMTKRYHGYLLDVPKCYLTSSLVMYLWAIKKIRDFVRKKKPVLVYVPTIQLTNTVARIFKLFKLKSHAISSNTKDIQKFIERLRHHQLDVLVTTTILERGITIDNVQVIILYGNNRIYTTATLIQICGRVGRKTAHPSGSISIFTPYKTRAIKECLKTIKQDNA</sequence>
<evidence type="ECO:0000313" key="6">
    <source>
        <dbReference type="EMBL" id="RGD86750.1"/>
    </source>
</evidence>
<dbReference type="Proteomes" id="UP000261032">
    <property type="component" value="Unassembled WGS sequence"/>
</dbReference>